<name>A0AAW9AA37_9BACL</name>
<feature type="transmembrane region" description="Helical" evidence="6">
    <location>
        <begin position="165"/>
        <end position="189"/>
    </location>
</feature>
<feature type="transmembrane region" description="Helical" evidence="6">
    <location>
        <begin position="123"/>
        <end position="145"/>
    </location>
</feature>
<protein>
    <submittedName>
        <fullName evidence="7">YihY/virulence factor BrkB family protein</fullName>
    </submittedName>
</protein>
<feature type="transmembrane region" description="Helical" evidence="6">
    <location>
        <begin position="201"/>
        <end position="224"/>
    </location>
</feature>
<evidence type="ECO:0000256" key="5">
    <source>
        <dbReference type="ARBA" id="ARBA00023136"/>
    </source>
</evidence>
<evidence type="ECO:0000256" key="3">
    <source>
        <dbReference type="ARBA" id="ARBA00022692"/>
    </source>
</evidence>
<keyword evidence="2" id="KW-1003">Cell membrane</keyword>
<dbReference type="PANTHER" id="PTHR30213:SF0">
    <property type="entry name" value="UPF0761 MEMBRANE PROTEIN YIHY"/>
    <property type="match status" value="1"/>
</dbReference>
<dbReference type="InterPro" id="IPR017039">
    <property type="entry name" value="Virul_fac_BrkB"/>
</dbReference>
<comment type="caution">
    <text evidence="7">The sequence shown here is derived from an EMBL/GenBank/DDBJ whole genome shotgun (WGS) entry which is preliminary data.</text>
</comment>
<evidence type="ECO:0000313" key="8">
    <source>
        <dbReference type="Proteomes" id="UP001271648"/>
    </source>
</evidence>
<dbReference type="GO" id="GO:0005886">
    <property type="term" value="C:plasma membrane"/>
    <property type="evidence" value="ECO:0007669"/>
    <property type="project" value="UniProtKB-SubCell"/>
</dbReference>
<evidence type="ECO:0000256" key="1">
    <source>
        <dbReference type="ARBA" id="ARBA00004651"/>
    </source>
</evidence>
<dbReference type="PIRSF" id="PIRSF035875">
    <property type="entry name" value="RNase_BN"/>
    <property type="match status" value="1"/>
</dbReference>
<organism evidence="7 8">
    <name type="scientific">Sporosarcina thermotolerans</name>
    <dbReference type="NCBI Taxonomy" id="633404"/>
    <lineage>
        <taxon>Bacteria</taxon>
        <taxon>Bacillati</taxon>
        <taxon>Bacillota</taxon>
        <taxon>Bacilli</taxon>
        <taxon>Bacillales</taxon>
        <taxon>Caryophanaceae</taxon>
        <taxon>Sporosarcina</taxon>
    </lineage>
</organism>
<keyword evidence="3 6" id="KW-0812">Transmembrane</keyword>
<keyword evidence="5 6" id="KW-0472">Membrane</keyword>
<dbReference type="AlphaFoldDB" id="A0AAW9AA37"/>
<dbReference type="EMBL" id="JAUBDJ010000011">
    <property type="protein sequence ID" value="MDW0118332.1"/>
    <property type="molecule type" value="Genomic_DNA"/>
</dbReference>
<comment type="subcellular location">
    <subcellularLocation>
        <location evidence="1">Cell membrane</location>
        <topology evidence="1">Multi-pass membrane protein</topology>
    </subcellularLocation>
</comment>
<dbReference type="NCBIfam" id="TIGR00765">
    <property type="entry name" value="yihY_not_rbn"/>
    <property type="match status" value="1"/>
</dbReference>
<dbReference type="PANTHER" id="PTHR30213">
    <property type="entry name" value="INNER MEMBRANE PROTEIN YHJD"/>
    <property type="match status" value="1"/>
</dbReference>
<sequence length="272" mass="31694">MLVIQKVLLRFLKERFFDQAAQTAYYLLLSMFPFLIFLFSLLSYLPVNEETFLTFIKPFAPSEAYLIIEQNVRLIIFKVQGNVFYTSLIIAFWISSVAVQSLARSLDQANGYIRRYAFWKVLIRDLGVTLLFMLVLSLSLFLPLVERALHELVTYYDAVEQWRGWLYIWPLVKWGLGTLFLILFFLLFYKLVPTGRMKVKEVLPGALFSAIGWQLFSLFFGNYVANVDYTKLYGQLSGIILLVLWFYFTAVILMVSGLLNAELRTSAKRKVR</sequence>
<reference evidence="7 8" key="1">
    <citation type="submission" date="2023-06" db="EMBL/GenBank/DDBJ databases">
        <title>Sporosarcina sp. nov., isolated from Korean traditional fermented seafood 'Jeotgal'.</title>
        <authorList>
            <person name="Yang A.I."/>
            <person name="Shin N.-R."/>
        </authorList>
    </citation>
    <scope>NUCLEOTIDE SEQUENCE [LARGE SCALE GENOMIC DNA]</scope>
    <source>
        <strain evidence="7 8">KCTC43456</strain>
    </source>
</reference>
<dbReference type="Proteomes" id="UP001271648">
    <property type="component" value="Unassembled WGS sequence"/>
</dbReference>
<proteinExistence type="predicted"/>
<accession>A0AAW9AA37</accession>
<keyword evidence="8" id="KW-1185">Reference proteome</keyword>
<evidence type="ECO:0000313" key="7">
    <source>
        <dbReference type="EMBL" id="MDW0118332.1"/>
    </source>
</evidence>
<evidence type="ECO:0000256" key="2">
    <source>
        <dbReference type="ARBA" id="ARBA00022475"/>
    </source>
</evidence>
<feature type="transmembrane region" description="Helical" evidence="6">
    <location>
        <begin position="83"/>
        <end position="103"/>
    </location>
</feature>
<feature type="transmembrane region" description="Helical" evidence="6">
    <location>
        <begin position="23"/>
        <end position="45"/>
    </location>
</feature>
<keyword evidence="4 6" id="KW-1133">Transmembrane helix</keyword>
<dbReference type="RefSeq" id="WP_317941195.1">
    <property type="nucleotide sequence ID" value="NZ_JAUBDJ010000011.1"/>
</dbReference>
<evidence type="ECO:0000256" key="6">
    <source>
        <dbReference type="SAM" id="Phobius"/>
    </source>
</evidence>
<gene>
    <name evidence="7" type="ORF">QTL97_15470</name>
</gene>
<dbReference type="Pfam" id="PF03631">
    <property type="entry name" value="Virul_fac_BrkB"/>
    <property type="match status" value="1"/>
</dbReference>
<evidence type="ECO:0000256" key="4">
    <source>
        <dbReference type="ARBA" id="ARBA00022989"/>
    </source>
</evidence>
<feature type="transmembrane region" description="Helical" evidence="6">
    <location>
        <begin position="236"/>
        <end position="259"/>
    </location>
</feature>